<dbReference type="AlphaFoldDB" id="A0A841PMK9"/>
<comment type="similarity">
    <text evidence="1">Belongs to the bacterial solute-binding protein 7 family.</text>
</comment>
<evidence type="ECO:0000256" key="4">
    <source>
        <dbReference type="SAM" id="SignalP"/>
    </source>
</evidence>
<dbReference type="CDD" id="cd13603">
    <property type="entry name" value="PBP2_TRAP_Siap_TeaA_like"/>
    <property type="match status" value="1"/>
</dbReference>
<keyword evidence="6" id="KW-1185">Reference proteome</keyword>
<proteinExistence type="inferred from homology"/>
<evidence type="ECO:0000256" key="3">
    <source>
        <dbReference type="ARBA" id="ARBA00022729"/>
    </source>
</evidence>
<dbReference type="InterPro" id="IPR038404">
    <property type="entry name" value="TRAP_DctP_sf"/>
</dbReference>
<dbReference type="PANTHER" id="PTHR33376">
    <property type="match status" value="1"/>
</dbReference>
<keyword evidence="2" id="KW-0813">Transport</keyword>
<dbReference type="InterPro" id="IPR018389">
    <property type="entry name" value="DctP_fam"/>
</dbReference>
<gene>
    <name evidence="5" type="ORF">HNR44_001968</name>
</gene>
<dbReference type="PIRSF" id="PIRSF006470">
    <property type="entry name" value="DctB"/>
    <property type="match status" value="1"/>
</dbReference>
<sequence>MIKKDFRFLVLLSVVGLLTACNAAEEADGDNSIHLIMATQLDANSPFAAGFEKFQDVLEEKSNGEMTAEIHTDGALGGNEDELVRSLETGAVDMTVVSPGFMTQAVEEVDLFSLPYLFTSEEHWEQAMDGEVGEETRERVEDDSNLRVLDYWSAGVRHYYGFEPIEEPEDLRNVSIRAQDSPAVQDAWESLGALPTSVAWDEMYQGLQNRVVDASENDLTNIYQASHHEIAPHITLTEHDFTTRMFLTSDRVFEQLDDEQEAIFWEAVEEATEMARETDMEMAEESKELLIEEGAEIHDVDIVPFIEETEEVRERAAEELGVEELYEKIADIRDEE</sequence>
<dbReference type="GO" id="GO:0030288">
    <property type="term" value="C:outer membrane-bounded periplasmic space"/>
    <property type="evidence" value="ECO:0007669"/>
    <property type="project" value="InterPro"/>
</dbReference>
<organism evidence="5 6">
    <name type="scientific">Geomicrobium halophilum</name>
    <dbReference type="NCBI Taxonomy" id="549000"/>
    <lineage>
        <taxon>Bacteria</taxon>
        <taxon>Bacillati</taxon>
        <taxon>Bacillota</taxon>
        <taxon>Bacilli</taxon>
        <taxon>Bacillales</taxon>
        <taxon>Geomicrobium</taxon>
    </lineage>
</organism>
<dbReference type="RefSeq" id="WP_184403920.1">
    <property type="nucleotide sequence ID" value="NZ_JACHHJ010000002.1"/>
</dbReference>
<dbReference type="EMBL" id="JACHHJ010000002">
    <property type="protein sequence ID" value="MBB6449990.1"/>
    <property type="molecule type" value="Genomic_DNA"/>
</dbReference>
<dbReference type="PANTHER" id="PTHR33376:SF7">
    <property type="entry name" value="C4-DICARBOXYLATE-BINDING PROTEIN DCTB"/>
    <property type="match status" value="1"/>
</dbReference>
<dbReference type="NCBIfam" id="NF037995">
    <property type="entry name" value="TRAP_S1"/>
    <property type="match status" value="1"/>
</dbReference>
<dbReference type="Proteomes" id="UP000568839">
    <property type="component" value="Unassembled WGS sequence"/>
</dbReference>
<evidence type="ECO:0000313" key="6">
    <source>
        <dbReference type="Proteomes" id="UP000568839"/>
    </source>
</evidence>
<feature type="chain" id="PRO_5038766566" evidence="4">
    <location>
        <begin position="24"/>
        <end position="336"/>
    </location>
</feature>
<keyword evidence="3 4" id="KW-0732">Signal</keyword>
<comment type="caution">
    <text evidence="5">The sequence shown here is derived from an EMBL/GenBank/DDBJ whole genome shotgun (WGS) entry which is preliminary data.</text>
</comment>
<evidence type="ECO:0000313" key="5">
    <source>
        <dbReference type="EMBL" id="MBB6449990.1"/>
    </source>
</evidence>
<reference evidence="5 6" key="1">
    <citation type="submission" date="2020-08" db="EMBL/GenBank/DDBJ databases">
        <title>Genomic Encyclopedia of Type Strains, Phase IV (KMG-IV): sequencing the most valuable type-strain genomes for metagenomic binning, comparative biology and taxonomic classification.</title>
        <authorList>
            <person name="Goeker M."/>
        </authorList>
    </citation>
    <scope>NUCLEOTIDE SEQUENCE [LARGE SCALE GENOMIC DNA]</scope>
    <source>
        <strain evidence="5 6">DSM 21769</strain>
    </source>
</reference>
<dbReference type="PROSITE" id="PS51257">
    <property type="entry name" value="PROKAR_LIPOPROTEIN"/>
    <property type="match status" value="1"/>
</dbReference>
<evidence type="ECO:0000256" key="2">
    <source>
        <dbReference type="ARBA" id="ARBA00022448"/>
    </source>
</evidence>
<dbReference type="Gene3D" id="3.40.190.170">
    <property type="entry name" value="Bacterial extracellular solute-binding protein, family 7"/>
    <property type="match status" value="1"/>
</dbReference>
<feature type="signal peptide" evidence="4">
    <location>
        <begin position="1"/>
        <end position="23"/>
    </location>
</feature>
<accession>A0A841PMK9</accession>
<evidence type="ECO:0000256" key="1">
    <source>
        <dbReference type="ARBA" id="ARBA00009023"/>
    </source>
</evidence>
<dbReference type="NCBIfam" id="TIGR00787">
    <property type="entry name" value="dctP"/>
    <property type="match status" value="1"/>
</dbReference>
<protein>
    <submittedName>
        <fullName evidence="5">Tripartite ATP-independent transporter DctP family solute receptor</fullName>
    </submittedName>
</protein>
<keyword evidence="5" id="KW-0675">Receptor</keyword>
<name>A0A841PMK9_9BACL</name>
<dbReference type="Pfam" id="PF03480">
    <property type="entry name" value="DctP"/>
    <property type="match status" value="1"/>
</dbReference>
<dbReference type="InterPro" id="IPR004682">
    <property type="entry name" value="TRAP_DctP"/>
</dbReference>
<dbReference type="GO" id="GO:0055085">
    <property type="term" value="P:transmembrane transport"/>
    <property type="evidence" value="ECO:0007669"/>
    <property type="project" value="InterPro"/>
</dbReference>